<dbReference type="Proteomes" id="UP001153714">
    <property type="component" value="Chromosome 5"/>
</dbReference>
<dbReference type="AlphaFoldDB" id="A0A9N9RBL2"/>
<name>A0A9N9RBL2_9NEOP</name>
<dbReference type="PANTHER" id="PTHR12243">
    <property type="entry name" value="MADF DOMAIN TRANSCRIPTION FACTOR"/>
    <property type="match status" value="1"/>
</dbReference>
<dbReference type="InterPro" id="IPR039353">
    <property type="entry name" value="TF_Adf1"/>
</dbReference>
<dbReference type="GO" id="GO:0005667">
    <property type="term" value="C:transcription regulator complex"/>
    <property type="evidence" value="ECO:0007669"/>
    <property type="project" value="TreeGrafter"/>
</dbReference>
<reference evidence="4" key="1">
    <citation type="submission" date="2021-12" db="EMBL/GenBank/DDBJ databases">
        <authorList>
            <person name="King R."/>
        </authorList>
    </citation>
    <scope>NUCLEOTIDE SEQUENCE</scope>
</reference>
<feature type="domain" description="MADF" evidence="3">
    <location>
        <begin position="30"/>
        <end position="97"/>
    </location>
</feature>
<reference evidence="4" key="2">
    <citation type="submission" date="2022-10" db="EMBL/GenBank/DDBJ databases">
        <authorList>
            <consortium name="ENA_rothamsted_submissions"/>
            <consortium name="culmorum"/>
            <person name="King R."/>
        </authorList>
    </citation>
    <scope>NUCLEOTIDE SEQUENCE</scope>
</reference>
<dbReference type="EMBL" id="OU893336">
    <property type="protein sequence ID" value="CAG9793091.1"/>
    <property type="molecule type" value="Genomic_DNA"/>
</dbReference>
<dbReference type="GO" id="GO:0006357">
    <property type="term" value="P:regulation of transcription by RNA polymerase II"/>
    <property type="evidence" value="ECO:0007669"/>
    <property type="project" value="TreeGrafter"/>
</dbReference>
<keyword evidence="5" id="KW-1185">Reference proteome</keyword>
<dbReference type="InterPro" id="IPR004210">
    <property type="entry name" value="BESS_motif"/>
</dbReference>
<evidence type="ECO:0000313" key="4">
    <source>
        <dbReference type="EMBL" id="CAG9793091.1"/>
    </source>
</evidence>
<dbReference type="OrthoDB" id="8062432at2759"/>
<protein>
    <recommendedName>
        <fullName evidence="6">Transcription factor Adf-1</fullName>
    </recommendedName>
</protein>
<feature type="region of interest" description="Disordered" evidence="1">
    <location>
        <begin position="108"/>
        <end position="149"/>
    </location>
</feature>
<dbReference type="Pfam" id="PF02944">
    <property type="entry name" value="BESS"/>
    <property type="match status" value="1"/>
</dbReference>
<dbReference type="GO" id="GO:0003677">
    <property type="term" value="F:DNA binding"/>
    <property type="evidence" value="ECO:0007669"/>
    <property type="project" value="InterPro"/>
</dbReference>
<evidence type="ECO:0008006" key="6">
    <source>
        <dbReference type="Google" id="ProtNLM"/>
    </source>
</evidence>
<dbReference type="PANTHER" id="PTHR12243:SF67">
    <property type="entry name" value="COREPRESSOR OF PANGOLIN, ISOFORM A-RELATED"/>
    <property type="match status" value="1"/>
</dbReference>
<evidence type="ECO:0000259" key="3">
    <source>
        <dbReference type="Pfam" id="PF10545"/>
    </source>
</evidence>
<gene>
    <name evidence="4" type="ORF">DIATSA_LOCUS10558</name>
</gene>
<feature type="domain" description="BESS" evidence="2">
    <location>
        <begin position="172"/>
        <end position="196"/>
    </location>
</feature>
<dbReference type="Pfam" id="PF10545">
    <property type="entry name" value="MADF_DNA_bdg"/>
    <property type="match status" value="1"/>
</dbReference>
<accession>A0A9N9RBL2</accession>
<dbReference type="InterPro" id="IPR006578">
    <property type="entry name" value="MADF-dom"/>
</dbReference>
<organism evidence="4 5">
    <name type="scientific">Diatraea saccharalis</name>
    <name type="common">sugarcane borer</name>
    <dbReference type="NCBI Taxonomy" id="40085"/>
    <lineage>
        <taxon>Eukaryota</taxon>
        <taxon>Metazoa</taxon>
        <taxon>Ecdysozoa</taxon>
        <taxon>Arthropoda</taxon>
        <taxon>Hexapoda</taxon>
        <taxon>Insecta</taxon>
        <taxon>Pterygota</taxon>
        <taxon>Neoptera</taxon>
        <taxon>Endopterygota</taxon>
        <taxon>Lepidoptera</taxon>
        <taxon>Glossata</taxon>
        <taxon>Ditrysia</taxon>
        <taxon>Pyraloidea</taxon>
        <taxon>Crambidae</taxon>
        <taxon>Crambinae</taxon>
        <taxon>Diatraea</taxon>
    </lineage>
</organism>
<feature type="compositionally biased region" description="Polar residues" evidence="1">
    <location>
        <begin position="127"/>
        <end position="136"/>
    </location>
</feature>
<proteinExistence type="predicted"/>
<evidence type="ECO:0000313" key="5">
    <source>
        <dbReference type="Proteomes" id="UP001153714"/>
    </source>
</evidence>
<sequence>MLRHPSATFGTPPCGARGGIRHLHHLTHTTQSSDQHMKHNAWEQIAKELNKTPQECLKMWTNIRNNYRKAMKNRISKSGDSAKPQRLIKHERELQFLNTYLQNRAQVSNLDSSSEETQDSFLDSLESRPQSQMSHSDSQKSRPRSQNITTAEILKEYIDSKNNEDEHPIDIFFKSMSATVKSLPKKLQLQVKRDVLLLVNKAEIEYSELSEARKNIETTRSIYEPSTSKQKPPVNQSNYTMDDFSYYTPQATSVNNEDNIQSTLTYTPTPILRGQDENIETSAYQNIETNDYQNIETNDYQNL</sequence>
<dbReference type="GO" id="GO:0005634">
    <property type="term" value="C:nucleus"/>
    <property type="evidence" value="ECO:0007669"/>
    <property type="project" value="TreeGrafter"/>
</dbReference>
<evidence type="ECO:0000259" key="2">
    <source>
        <dbReference type="Pfam" id="PF02944"/>
    </source>
</evidence>
<evidence type="ECO:0000256" key="1">
    <source>
        <dbReference type="SAM" id="MobiDB-lite"/>
    </source>
</evidence>